<gene>
    <name evidence="1" type="ORF">PG999_005533</name>
</gene>
<dbReference type="EMBL" id="JAQQWP010000004">
    <property type="protein sequence ID" value="KAK8121413.1"/>
    <property type="molecule type" value="Genomic_DNA"/>
</dbReference>
<sequence length="329" mass="34302">MQLMIDFRTPHTTVPVGTTVSLANTTIVPAYEVALEFHEFHLLIRLSGLLVSLARRILRSDRRKIGFEDVLDASQHSCSLAGVVKDLASFLKASSGLAAHFLHIPLGACAITACVLDDLATTAKGFLLDIGCLFIRLLGSGMSLFNGLRSLHLGLLLHLLCLSSSSYNTPDVLFRNFNNDLLIVRHMLGRLGGGQLLTAAVILGTRVAGRLLDGIGSTAAGGFRLLGRCAGVGGLPDGSRSVDLALHSLPSLAPLSLPILDCLKLGRSGELLALGGLGGGGSVHGSLLCASGISGRANGRMRSEVGTRVPTQKGSDFLGLGCHDGILAD</sequence>
<reference evidence="1 2" key="1">
    <citation type="submission" date="2023-01" db="EMBL/GenBank/DDBJ databases">
        <title>Analysis of 21 Apiospora genomes using comparative genomics revels a genus with tremendous synthesis potential of carbohydrate active enzymes and secondary metabolites.</title>
        <authorList>
            <person name="Sorensen T."/>
        </authorList>
    </citation>
    <scope>NUCLEOTIDE SEQUENCE [LARGE SCALE GENOMIC DNA]</scope>
    <source>
        <strain evidence="1 2">CBS 117206</strain>
    </source>
</reference>
<protein>
    <submittedName>
        <fullName evidence="1">Uncharacterized protein</fullName>
    </submittedName>
</protein>
<name>A0AAW0R2G6_9PEZI</name>
<evidence type="ECO:0000313" key="2">
    <source>
        <dbReference type="Proteomes" id="UP001392437"/>
    </source>
</evidence>
<organism evidence="1 2">
    <name type="scientific">Apiospora kogelbergensis</name>
    <dbReference type="NCBI Taxonomy" id="1337665"/>
    <lineage>
        <taxon>Eukaryota</taxon>
        <taxon>Fungi</taxon>
        <taxon>Dikarya</taxon>
        <taxon>Ascomycota</taxon>
        <taxon>Pezizomycotina</taxon>
        <taxon>Sordariomycetes</taxon>
        <taxon>Xylariomycetidae</taxon>
        <taxon>Amphisphaeriales</taxon>
        <taxon>Apiosporaceae</taxon>
        <taxon>Apiospora</taxon>
    </lineage>
</organism>
<dbReference type="Proteomes" id="UP001392437">
    <property type="component" value="Unassembled WGS sequence"/>
</dbReference>
<comment type="caution">
    <text evidence="1">The sequence shown here is derived from an EMBL/GenBank/DDBJ whole genome shotgun (WGS) entry which is preliminary data.</text>
</comment>
<dbReference type="AlphaFoldDB" id="A0AAW0R2G6"/>
<proteinExistence type="predicted"/>
<evidence type="ECO:0000313" key="1">
    <source>
        <dbReference type="EMBL" id="KAK8121413.1"/>
    </source>
</evidence>
<accession>A0AAW0R2G6</accession>
<keyword evidence="2" id="KW-1185">Reference proteome</keyword>